<sequence>MKIIELDASRWSTALDFHDALLAGLGAPDWHGVSVDAFIDSIIYGNINSIEPPYKIAVTGLDKASNAAFDTLAVTFAYLAKAGADAYFQGNHAWLEVRHIREPDLCIF</sequence>
<name>A0A255YRF6_9SPHN</name>
<dbReference type="InterPro" id="IPR035905">
    <property type="entry name" value="Barstar-like_sf"/>
</dbReference>
<accession>A0A255YRF6</accession>
<dbReference type="OrthoDB" id="7575400at2"/>
<dbReference type="SUPFAM" id="SSF52038">
    <property type="entry name" value="Barstar-related"/>
    <property type="match status" value="1"/>
</dbReference>
<dbReference type="Proteomes" id="UP000216991">
    <property type="component" value="Unassembled WGS sequence"/>
</dbReference>
<feature type="domain" description="Barstar (barnase inhibitor)" evidence="2">
    <location>
        <begin position="1"/>
        <end position="85"/>
    </location>
</feature>
<evidence type="ECO:0000259" key="2">
    <source>
        <dbReference type="Pfam" id="PF01337"/>
    </source>
</evidence>
<dbReference type="InterPro" id="IPR000468">
    <property type="entry name" value="Barstar"/>
</dbReference>
<evidence type="ECO:0000313" key="3">
    <source>
        <dbReference type="EMBL" id="OYQ31000.1"/>
    </source>
</evidence>
<comment type="caution">
    <text evidence="3">The sequence shown here is derived from an EMBL/GenBank/DDBJ whole genome shotgun (WGS) entry which is preliminary data.</text>
</comment>
<dbReference type="Gene3D" id="3.30.370.10">
    <property type="entry name" value="Barstar-like"/>
    <property type="match status" value="1"/>
</dbReference>
<keyword evidence="4" id="KW-1185">Reference proteome</keyword>
<dbReference type="RefSeq" id="WP_094473175.1">
    <property type="nucleotide sequence ID" value="NZ_NOXT01000096.1"/>
</dbReference>
<gene>
    <name evidence="3" type="ORF">CHU93_05770</name>
</gene>
<dbReference type="Pfam" id="PF01337">
    <property type="entry name" value="Barstar"/>
    <property type="match status" value="1"/>
</dbReference>
<organism evidence="3 4">
    <name type="scientific">Sandarakinorhabdus cyanobacteriorum</name>
    <dbReference type="NCBI Taxonomy" id="1981098"/>
    <lineage>
        <taxon>Bacteria</taxon>
        <taxon>Pseudomonadati</taxon>
        <taxon>Pseudomonadota</taxon>
        <taxon>Alphaproteobacteria</taxon>
        <taxon>Sphingomonadales</taxon>
        <taxon>Sphingosinicellaceae</taxon>
        <taxon>Sandarakinorhabdus</taxon>
    </lineage>
</organism>
<evidence type="ECO:0000256" key="1">
    <source>
        <dbReference type="ARBA" id="ARBA00006845"/>
    </source>
</evidence>
<dbReference type="AlphaFoldDB" id="A0A255YRF6"/>
<protein>
    <recommendedName>
        <fullName evidence="2">Barstar (barnase inhibitor) domain-containing protein</fullName>
    </recommendedName>
</protein>
<proteinExistence type="inferred from homology"/>
<evidence type="ECO:0000313" key="4">
    <source>
        <dbReference type="Proteomes" id="UP000216991"/>
    </source>
</evidence>
<dbReference type="EMBL" id="NOXT01000096">
    <property type="protein sequence ID" value="OYQ31000.1"/>
    <property type="molecule type" value="Genomic_DNA"/>
</dbReference>
<comment type="similarity">
    <text evidence="1">Belongs to the barstar family.</text>
</comment>
<reference evidence="3 4" key="1">
    <citation type="submission" date="2017-07" db="EMBL/GenBank/DDBJ databases">
        <title>Sandarakinorhabdus cyanobacteriorum sp. nov., a novel bacterium isolated from cyanobacterial aggregates in a eutrophic lake.</title>
        <authorList>
            <person name="Cai H."/>
        </authorList>
    </citation>
    <scope>NUCLEOTIDE SEQUENCE [LARGE SCALE GENOMIC DNA]</scope>
    <source>
        <strain evidence="3 4">TH057</strain>
    </source>
</reference>